<organism evidence="1 2">
    <name type="scientific">Aspergillus cavernicola</name>
    <dbReference type="NCBI Taxonomy" id="176166"/>
    <lineage>
        <taxon>Eukaryota</taxon>
        <taxon>Fungi</taxon>
        <taxon>Dikarya</taxon>
        <taxon>Ascomycota</taxon>
        <taxon>Pezizomycotina</taxon>
        <taxon>Eurotiomycetes</taxon>
        <taxon>Eurotiomycetidae</taxon>
        <taxon>Eurotiales</taxon>
        <taxon>Aspergillaceae</taxon>
        <taxon>Aspergillus</taxon>
        <taxon>Aspergillus subgen. Nidulantes</taxon>
    </lineage>
</organism>
<dbReference type="Proteomes" id="UP001610335">
    <property type="component" value="Unassembled WGS sequence"/>
</dbReference>
<evidence type="ECO:0000313" key="1">
    <source>
        <dbReference type="EMBL" id="KAL2812902.1"/>
    </source>
</evidence>
<sequence length="280" mass="31933">MPNSKQAIINLLEEERRKFENKDYTPPQRLLSRCRSSCLRLLNARHNLKLILKKSAELFVLRVLSENATNIGLRREYGLVPILLAWWALVPHPPTLTYMAREICAEFGLQYPEAENNENGDSLGAEATPSYNNITGIEVDKEPLPLDADESSLHKSMYDEIHQAQFPGQSLSTSQIPRPEDQPPQSVLSFQKLDLLDFLNTPHNIWGTSALANFLPFADSDMRMVMAWTGAPPPRIEIKFELPIDFSEAFMKFRQARLNNENIVQTDAHKTDSFDQALRQ</sequence>
<evidence type="ECO:0000313" key="2">
    <source>
        <dbReference type="Proteomes" id="UP001610335"/>
    </source>
</evidence>
<comment type="caution">
    <text evidence="1">The sequence shown here is derived from an EMBL/GenBank/DDBJ whole genome shotgun (WGS) entry which is preliminary data.</text>
</comment>
<protein>
    <submittedName>
        <fullName evidence="1">Uncharacterized protein</fullName>
    </submittedName>
</protein>
<accession>A0ABR4HBP8</accession>
<dbReference type="EMBL" id="JBFXLS010000159">
    <property type="protein sequence ID" value="KAL2812902.1"/>
    <property type="molecule type" value="Genomic_DNA"/>
</dbReference>
<proteinExistence type="predicted"/>
<gene>
    <name evidence="1" type="ORF">BDW59DRAFT_178373</name>
</gene>
<reference evidence="1 2" key="1">
    <citation type="submission" date="2024-07" db="EMBL/GenBank/DDBJ databases">
        <title>Section-level genome sequencing and comparative genomics of Aspergillus sections Usti and Cavernicolus.</title>
        <authorList>
            <consortium name="Lawrence Berkeley National Laboratory"/>
            <person name="Nybo J.L."/>
            <person name="Vesth T.C."/>
            <person name="Theobald S."/>
            <person name="Frisvad J.C."/>
            <person name="Larsen T.O."/>
            <person name="Kjaerboelling I."/>
            <person name="Rothschild-Mancinelli K."/>
            <person name="Lyhne E.K."/>
            <person name="Kogle M.E."/>
            <person name="Barry K."/>
            <person name="Clum A."/>
            <person name="Na H."/>
            <person name="Ledsgaard L."/>
            <person name="Lin J."/>
            <person name="Lipzen A."/>
            <person name="Kuo A."/>
            <person name="Riley R."/>
            <person name="Mondo S."/>
            <person name="LaButti K."/>
            <person name="Haridas S."/>
            <person name="Pangalinan J."/>
            <person name="Salamov A.A."/>
            <person name="Simmons B.A."/>
            <person name="Magnuson J.K."/>
            <person name="Chen J."/>
            <person name="Drula E."/>
            <person name="Henrissat B."/>
            <person name="Wiebenga A."/>
            <person name="Lubbers R.J."/>
            <person name="Gomes A.C."/>
            <person name="Makela M.R."/>
            <person name="Stajich J."/>
            <person name="Grigoriev I.V."/>
            <person name="Mortensen U.H."/>
            <person name="De vries R.P."/>
            <person name="Baker S.E."/>
            <person name="Andersen M.R."/>
        </authorList>
    </citation>
    <scope>NUCLEOTIDE SEQUENCE [LARGE SCALE GENOMIC DNA]</scope>
    <source>
        <strain evidence="1 2">CBS 600.67</strain>
    </source>
</reference>
<name>A0ABR4HBP8_9EURO</name>
<keyword evidence="2" id="KW-1185">Reference proteome</keyword>